<keyword evidence="2" id="KW-0328">Glycosyltransferase</keyword>
<organism evidence="2 3">
    <name type="scientific">Ensifer adhaerens</name>
    <name type="common">Sinorhizobium morelense</name>
    <dbReference type="NCBI Taxonomy" id="106592"/>
    <lineage>
        <taxon>Bacteria</taxon>
        <taxon>Pseudomonadati</taxon>
        <taxon>Pseudomonadota</taxon>
        <taxon>Alphaproteobacteria</taxon>
        <taxon>Hyphomicrobiales</taxon>
        <taxon>Rhizobiaceae</taxon>
        <taxon>Sinorhizobium/Ensifer group</taxon>
        <taxon>Ensifer</taxon>
    </lineage>
</organism>
<dbReference type="InterPro" id="IPR050834">
    <property type="entry name" value="Glycosyltransf_2"/>
</dbReference>
<dbReference type="Gene3D" id="3.90.550.10">
    <property type="entry name" value="Spore Coat Polysaccharide Biosynthesis Protein SpsA, Chain A"/>
    <property type="match status" value="1"/>
</dbReference>
<dbReference type="SUPFAM" id="SSF53448">
    <property type="entry name" value="Nucleotide-diphospho-sugar transferases"/>
    <property type="match status" value="1"/>
</dbReference>
<dbReference type="PANTHER" id="PTHR43685">
    <property type="entry name" value="GLYCOSYLTRANSFERASE"/>
    <property type="match status" value="1"/>
</dbReference>
<sequence length="292" mass="31806">MNIVVGIATAGRREVLSETLLHLTRQTRLPDSILVCPSAPEDIDENRLSALAVDVRVVKGSKGSSAQRNAILDHATTADLIVFFDDDFLPHHDFLAESERLFAREADIVVATGLVLADGIHGPGISVADAKAILDGDAGPAPEDQITPAFNAYGCNMAFRVAAIAVEHTRFDERLPLYGWQEDVDFCRRLASRGRIVKSPRLRGVHLGNKRGRTSGLRFGYSQVANPLYLRNKGTVGLKWALRLMGGNVAANILGSVRSQGLVDRRGRLKGNVIAVLDMLRGRLDPMRVLDL</sequence>
<gene>
    <name evidence="2" type="ORF">NE863_15270</name>
</gene>
<dbReference type="RefSeq" id="WP_060517551.1">
    <property type="nucleotide sequence ID" value="NZ_CAXURO020000001.1"/>
</dbReference>
<evidence type="ECO:0000313" key="2">
    <source>
        <dbReference type="EMBL" id="USJ22645.1"/>
    </source>
</evidence>
<dbReference type="InterPro" id="IPR001173">
    <property type="entry name" value="Glyco_trans_2-like"/>
</dbReference>
<dbReference type="Pfam" id="PF00535">
    <property type="entry name" value="Glycos_transf_2"/>
    <property type="match status" value="1"/>
</dbReference>
<name>A0A9Q9D8R6_ENSAD</name>
<protein>
    <submittedName>
        <fullName evidence="2">Glycosyltransferase</fullName>
        <ecNumber evidence="2">2.4.-.-</ecNumber>
    </submittedName>
</protein>
<feature type="domain" description="Glycosyltransferase 2-like" evidence="1">
    <location>
        <begin position="5"/>
        <end position="112"/>
    </location>
</feature>
<dbReference type="EMBL" id="CP098807">
    <property type="protein sequence ID" value="USJ22645.1"/>
    <property type="molecule type" value="Genomic_DNA"/>
</dbReference>
<evidence type="ECO:0000259" key="1">
    <source>
        <dbReference type="Pfam" id="PF00535"/>
    </source>
</evidence>
<accession>A0A9Q9D8R6</accession>
<proteinExistence type="predicted"/>
<dbReference type="Proteomes" id="UP001055460">
    <property type="component" value="Chromosome"/>
</dbReference>
<dbReference type="GO" id="GO:0016757">
    <property type="term" value="F:glycosyltransferase activity"/>
    <property type="evidence" value="ECO:0007669"/>
    <property type="project" value="UniProtKB-KW"/>
</dbReference>
<reference evidence="2" key="1">
    <citation type="submission" date="2022-06" db="EMBL/GenBank/DDBJ databases">
        <title>Physiological and biochemical characterization and genomic elucidation of a strain of the genus Ensifer adhaerens M8 that combines arsenic oxidation and chromium reduction.</title>
        <authorList>
            <person name="Li X."/>
            <person name="Yu c."/>
        </authorList>
    </citation>
    <scope>NUCLEOTIDE SEQUENCE</scope>
    <source>
        <strain evidence="2">M8</strain>
    </source>
</reference>
<keyword evidence="2" id="KW-0808">Transferase</keyword>
<dbReference type="InterPro" id="IPR029044">
    <property type="entry name" value="Nucleotide-diphossugar_trans"/>
</dbReference>
<dbReference type="PANTHER" id="PTHR43685:SF3">
    <property type="entry name" value="SLR2126 PROTEIN"/>
    <property type="match status" value="1"/>
</dbReference>
<dbReference type="OrthoDB" id="8404680at2"/>
<dbReference type="EC" id="2.4.-.-" evidence="2"/>
<dbReference type="AlphaFoldDB" id="A0A9Q9D8R6"/>
<evidence type="ECO:0000313" key="3">
    <source>
        <dbReference type="Proteomes" id="UP001055460"/>
    </source>
</evidence>